<dbReference type="SMART" id="SM00728">
    <property type="entry name" value="ChW"/>
    <property type="match status" value="6"/>
</dbReference>
<evidence type="ECO:0000259" key="3">
    <source>
        <dbReference type="SMART" id="SM00644"/>
    </source>
</evidence>
<evidence type="ECO:0000313" key="5">
    <source>
        <dbReference type="Proteomes" id="UP000199749"/>
    </source>
</evidence>
<dbReference type="Gene3D" id="3.40.80.10">
    <property type="entry name" value="Peptidoglycan recognition protein-like"/>
    <property type="match status" value="1"/>
</dbReference>
<dbReference type="SMART" id="SM00644">
    <property type="entry name" value="Ami_2"/>
    <property type="match status" value="1"/>
</dbReference>
<proteinExistence type="predicted"/>
<organism evidence="4 5">
    <name type="scientific">Latilactobacillus curvatus</name>
    <name type="common">Lactobacillus curvatus</name>
    <dbReference type="NCBI Taxonomy" id="28038"/>
    <lineage>
        <taxon>Bacteria</taxon>
        <taxon>Bacillati</taxon>
        <taxon>Bacillota</taxon>
        <taxon>Bacilli</taxon>
        <taxon>Lactobacillales</taxon>
        <taxon>Lactobacillaceae</taxon>
        <taxon>Latilactobacillus</taxon>
    </lineage>
</organism>
<gene>
    <name evidence="4" type="ORF">CG419_02270</name>
</gene>
<evidence type="ECO:0000256" key="1">
    <source>
        <dbReference type="SAM" id="MobiDB-lite"/>
    </source>
</evidence>
<feature type="domain" description="N-acetylmuramoyl-L-alanine amidase" evidence="3">
    <location>
        <begin position="408"/>
        <end position="546"/>
    </location>
</feature>
<evidence type="ECO:0000256" key="2">
    <source>
        <dbReference type="SAM" id="SignalP"/>
    </source>
</evidence>
<protein>
    <recommendedName>
        <fullName evidence="3">N-acetylmuramoyl-L-alanine amidase domain-containing protein</fullName>
    </recommendedName>
</protein>
<dbReference type="GO" id="GO:0008745">
    <property type="term" value="F:N-acetylmuramoyl-L-alanine amidase activity"/>
    <property type="evidence" value="ECO:0007669"/>
    <property type="project" value="InterPro"/>
</dbReference>
<feature type="region of interest" description="Disordered" evidence="1">
    <location>
        <begin position="25"/>
        <end position="90"/>
    </location>
</feature>
<dbReference type="GO" id="GO:0009253">
    <property type="term" value="P:peptidoglycan catabolic process"/>
    <property type="evidence" value="ECO:0007669"/>
    <property type="project" value="InterPro"/>
</dbReference>
<dbReference type="RefSeq" id="WP_089556331.1">
    <property type="nucleotide sequence ID" value="NZ_CP022474.1"/>
</dbReference>
<dbReference type="InterPro" id="IPR036505">
    <property type="entry name" value="Amidase/PGRP_sf"/>
</dbReference>
<dbReference type="Pfam" id="PF07538">
    <property type="entry name" value="ChW"/>
    <property type="match status" value="6"/>
</dbReference>
<dbReference type="AlphaFoldDB" id="A0AAC9UN12"/>
<dbReference type="Pfam" id="PF01510">
    <property type="entry name" value="Amidase_2"/>
    <property type="match status" value="1"/>
</dbReference>
<dbReference type="EMBL" id="CP022474">
    <property type="protein sequence ID" value="ASN59511.1"/>
    <property type="molecule type" value="Genomic_DNA"/>
</dbReference>
<dbReference type="InterPro" id="IPR006637">
    <property type="entry name" value="ChW"/>
</dbReference>
<evidence type="ECO:0000313" key="4">
    <source>
        <dbReference type="EMBL" id="ASN59511.1"/>
    </source>
</evidence>
<feature type="signal peptide" evidence="2">
    <location>
        <begin position="1"/>
        <end position="25"/>
    </location>
</feature>
<feature type="compositionally biased region" description="Low complexity" evidence="1">
    <location>
        <begin position="31"/>
        <end position="73"/>
    </location>
</feature>
<reference evidence="4 5" key="1">
    <citation type="submission" date="2017-07" db="EMBL/GenBank/DDBJ databases">
        <title>Lactobacillus curvatus MRS6 whole genome.</title>
        <authorList>
            <person name="Jans C."/>
            <person name="Lagler S."/>
            <person name="Lacroix C."/>
            <person name="Meile L."/>
            <person name="Stevens M.J.A."/>
        </authorList>
    </citation>
    <scope>NUCLEOTIDE SEQUENCE [LARGE SCALE GENOMIC DNA]</scope>
    <source>
        <strain evidence="4 5">MRS6</strain>
    </source>
</reference>
<sequence length="577" mass="62912">MKNRTFLLVPLMATILLGFKGNAQAADDTTSSSSAQSVVSSSIQSSSQVSSSNNQVESKSETVSSGSQVSSQSEKADSTEPVTETKADMPHIIYNTQVQNEGWKIPVSDGQVSGSMAKAQRMEAMTINVSSKYSGDVQYRAYVQGIGWQNYVSNGQDAGTFGQSKRIEAFQVRLTGELAQNYDVYYHSYAQNLGWLGWTKNNGRSGTALVAYRLEAIQIKLVPKNTNGPSTSGAPYVEPANVSYSTHIQNLGWQQRKYNGELAGTTGRGLRIEGFNVEAHNNAGISGELIYNTFSQNIAWQNWVSQPTTAGTVGRGLRTEAMHMKLTGDMAKYYNVFYQVHVQNLGWLGLASNGELAGTTNLADRIESMRVIVTVKGQPAPTSMPTYRKSNYTYGFNIKQNRIGANASNNYFGYSDGSIIIAHEAGAPGSLDAQVAYMKNNWQTNQAFVSHFVGSNGRIEQLSDTGIAQWGAGATGNKKANAQVELARTTNYGTFKQDYAAYVWLLHTLAQQANIPTNVDSGSDRGIKTHRWISLTYHETDHVDPYGYLKSWGISEQQFRTDVSNGTSSLSSGQNAI</sequence>
<dbReference type="CDD" id="cd06583">
    <property type="entry name" value="PGRP"/>
    <property type="match status" value="1"/>
</dbReference>
<accession>A0AAC9UN12</accession>
<name>A0AAC9UN12_LATCU</name>
<dbReference type="SUPFAM" id="SSF55846">
    <property type="entry name" value="N-acetylmuramoyl-L-alanine amidase-like"/>
    <property type="match status" value="1"/>
</dbReference>
<keyword evidence="2" id="KW-0732">Signal</keyword>
<dbReference type="Proteomes" id="UP000199749">
    <property type="component" value="Chromosome"/>
</dbReference>
<feature type="compositionally biased region" description="Basic and acidic residues" evidence="1">
    <location>
        <begin position="74"/>
        <end position="89"/>
    </location>
</feature>
<dbReference type="InterPro" id="IPR002502">
    <property type="entry name" value="Amidase_domain"/>
</dbReference>
<feature type="chain" id="PRO_5042233090" description="N-acetylmuramoyl-L-alanine amidase domain-containing protein" evidence="2">
    <location>
        <begin position="26"/>
        <end position="577"/>
    </location>
</feature>